<accession>A0AAJ5C0C7</accession>
<sequence>MNYKTIYIGSLLAMALMASCNNTDKAKSGESESTIGGLFSGKDDKKEANEIITFNNSIVKVDNSQSSAIQTFANNFDSFEKFVHDKVQNPDGFMTIPPMMIFPPTIHNLKSLVYPDGQSKEFKPLIDQMNESFDAIKEINKEVDAYKSAEDWKEDKGQKLVELREKATNEIKKYREASAAVFAKLKPLAEKAEETTLADNPLKDQYLGSKKILELVQNTTDIAFETEDQAKLNTDFKKQYQEIEKLYKENKDNEISKDYQSKVRSYGIFNDDVNEFLGKMRIAQRELDANTPLSENALTGLENASENVLRSYNAFVD</sequence>
<dbReference type="AlphaFoldDB" id="A0AAJ5C0C7"/>
<dbReference type="InterPro" id="IPR024291">
    <property type="entry name" value="DUF3829"/>
</dbReference>
<dbReference type="Proteomes" id="UP000215355">
    <property type="component" value="Chromosome 1"/>
</dbReference>
<protein>
    <submittedName>
        <fullName evidence="1">Protein of uncharacterized function (DUF3829)</fullName>
    </submittedName>
</protein>
<dbReference type="PROSITE" id="PS51257">
    <property type="entry name" value="PROKAR_LIPOPROTEIN"/>
    <property type="match status" value="1"/>
</dbReference>
<reference evidence="1 2" key="1">
    <citation type="submission" date="2017-06" db="EMBL/GenBank/DDBJ databases">
        <authorList>
            <consortium name="Pathogen Informatics"/>
        </authorList>
    </citation>
    <scope>NUCLEOTIDE SEQUENCE [LARGE SCALE GENOMIC DNA]</scope>
    <source>
        <strain evidence="1 2">NCTC12149</strain>
    </source>
</reference>
<dbReference type="KEGG" id="smiz:4412673_01953"/>
<dbReference type="Pfam" id="PF12889">
    <property type="entry name" value="DUF3829"/>
    <property type="match status" value="1"/>
</dbReference>
<evidence type="ECO:0000313" key="2">
    <source>
        <dbReference type="Proteomes" id="UP000215355"/>
    </source>
</evidence>
<name>A0AAJ5C0C7_9SPHI</name>
<evidence type="ECO:0000313" key="1">
    <source>
        <dbReference type="EMBL" id="SNV50101.1"/>
    </source>
</evidence>
<organism evidence="1 2">
    <name type="scientific">Sphingobacterium mizutaii</name>
    <dbReference type="NCBI Taxonomy" id="1010"/>
    <lineage>
        <taxon>Bacteria</taxon>
        <taxon>Pseudomonadati</taxon>
        <taxon>Bacteroidota</taxon>
        <taxon>Sphingobacteriia</taxon>
        <taxon>Sphingobacteriales</taxon>
        <taxon>Sphingobacteriaceae</taxon>
        <taxon>Sphingobacterium</taxon>
    </lineage>
</organism>
<dbReference type="RefSeq" id="WP_093096160.1">
    <property type="nucleotide sequence ID" value="NZ_FNGK01000001.1"/>
</dbReference>
<dbReference type="Gene3D" id="1.20.58.820">
    <property type="entry name" value="Uncharacterised protein PF12889, C-terminal DUF3829"/>
    <property type="match status" value="1"/>
</dbReference>
<gene>
    <name evidence="1" type="ORF">SAMEA4412673_01953</name>
</gene>
<proteinExistence type="predicted"/>
<dbReference type="Gene3D" id="1.20.120.930">
    <property type="entry name" value="Uncharacterised protein PF12889, N-terminal DUF3829"/>
    <property type="match status" value="1"/>
</dbReference>
<dbReference type="EMBL" id="LT906468">
    <property type="protein sequence ID" value="SNV50101.1"/>
    <property type="molecule type" value="Genomic_DNA"/>
</dbReference>